<dbReference type="RefSeq" id="WP_238227372.1">
    <property type="nucleotide sequence ID" value="NZ_BPQD01000027.1"/>
</dbReference>
<reference evidence="3" key="1">
    <citation type="journal article" date="2019" name="Int. J. Syst. Evol. Microbiol.">
        <title>The Global Catalogue of Microorganisms (GCM) 10K type strain sequencing project: providing services to taxonomists for standard genome sequencing and annotation.</title>
        <authorList>
            <consortium name="The Broad Institute Genomics Platform"/>
            <consortium name="The Broad Institute Genome Sequencing Center for Infectious Disease"/>
            <person name="Wu L."/>
            <person name="Ma J."/>
        </authorList>
    </citation>
    <scope>NUCLEOTIDE SEQUENCE [LARGE SCALE GENOMIC DNA]</scope>
    <source>
        <strain evidence="3">CECT 7069</strain>
    </source>
</reference>
<dbReference type="Pfam" id="PF10116">
    <property type="entry name" value="Host_attach"/>
    <property type="match status" value="1"/>
</dbReference>
<keyword evidence="3" id="KW-1185">Reference proteome</keyword>
<name>A0ABT8BL93_9HYPH</name>
<protein>
    <submittedName>
        <fullName evidence="2">Host attachment protein</fullName>
    </submittedName>
</protein>
<feature type="region of interest" description="Disordered" evidence="1">
    <location>
        <begin position="44"/>
        <end position="63"/>
    </location>
</feature>
<sequence length="149" mass="16598">MSEKPTLMIPHDGYVLVGDGRKALILRNEGTALEPRLRVQRVFEAPPNPPTHEQGTERPPRVRFGDRRSALEQPDWHEIAEHRFAATVAAALDRIVDEGAALVIAAPPRTLSELRHTLSDRVRAAVIADVDKDLTRHTVDEIQRHLCGG</sequence>
<comment type="caution">
    <text evidence="2">The sequence shown here is derived from an EMBL/GenBank/DDBJ whole genome shotgun (WGS) entry which is preliminary data.</text>
</comment>
<evidence type="ECO:0000313" key="3">
    <source>
        <dbReference type="Proteomes" id="UP001224644"/>
    </source>
</evidence>
<dbReference type="Proteomes" id="UP001224644">
    <property type="component" value="Unassembled WGS sequence"/>
</dbReference>
<evidence type="ECO:0000256" key="1">
    <source>
        <dbReference type="SAM" id="MobiDB-lite"/>
    </source>
</evidence>
<gene>
    <name evidence="2" type="ORF">QWZ12_20470</name>
</gene>
<evidence type="ECO:0000313" key="2">
    <source>
        <dbReference type="EMBL" id="MDN3592977.1"/>
    </source>
</evidence>
<accession>A0ABT8BL93</accession>
<dbReference type="InterPro" id="IPR019291">
    <property type="entry name" value="Host_attachment_protein"/>
</dbReference>
<proteinExistence type="predicted"/>
<feature type="compositionally biased region" description="Basic and acidic residues" evidence="1">
    <location>
        <begin position="54"/>
        <end position="63"/>
    </location>
</feature>
<organism evidence="2 3">
    <name type="scientific">Methylobacterium adhaesivum</name>
    <dbReference type="NCBI Taxonomy" id="333297"/>
    <lineage>
        <taxon>Bacteria</taxon>
        <taxon>Pseudomonadati</taxon>
        <taxon>Pseudomonadota</taxon>
        <taxon>Alphaproteobacteria</taxon>
        <taxon>Hyphomicrobiales</taxon>
        <taxon>Methylobacteriaceae</taxon>
        <taxon>Methylobacterium</taxon>
    </lineage>
</organism>
<dbReference type="EMBL" id="JAUFPX010000020">
    <property type="protein sequence ID" value="MDN3592977.1"/>
    <property type="molecule type" value="Genomic_DNA"/>
</dbReference>